<dbReference type="InterPro" id="IPR036400">
    <property type="entry name" value="Cyt_B5-like_heme/steroid_sf"/>
</dbReference>
<dbReference type="Gene3D" id="3.10.120.10">
    <property type="entry name" value="Cytochrome b5-like heme/steroid binding domain"/>
    <property type="match status" value="1"/>
</dbReference>
<dbReference type="Pfam" id="PF00173">
    <property type="entry name" value="Cyt-b5"/>
    <property type="match status" value="1"/>
</dbReference>
<keyword evidence="3" id="KW-0472">Membrane</keyword>
<dbReference type="InterPro" id="IPR050577">
    <property type="entry name" value="MAPR/NEUFC/NENF-like"/>
</dbReference>
<proteinExistence type="inferred from homology"/>
<sequence>MADSAVRRRKPAPADKSNPAPSEPESIDDSEDEIAEAKPVPPKKRIQDEDRDSYWLDGLRVLTFLFIASCGLSYLISSGESFFWGISNPPNYTKIDWWKTKLRGPLYLTPEQLTAYDGTDPSKPIYLAINGSIYDVSSNPRTYGKGGSYQYFAGVDAARSYVTGCFAEDRTPDMRGVEDMFLPLDDPSIDRLYKPAELTALKEQERAEAAKKVHEGLDHWVKFFASSPKYPFVGYVVRPAGWPGTEPVRQLCEAAQKNRMKRKVPGQG</sequence>
<dbReference type="GO" id="GO:0016020">
    <property type="term" value="C:membrane"/>
    <property type="evidence" value="ECO:0007669"/>
    <property type="project" value="TreeGrafter"/>
</dbReference>
<dbReference type="Proteomes" id="UP001172155">
    <property type="component" value="Unassembled WGS sequence"/>
</dbReference>
<dbReference type="SMART" id="SM01117">
    <property type="entry name" value="Cyt-b5"/>
    <property type="match status" value="1"/>
</dbReference>
<name>A0AA40EJD2_9PEZI</name>
<accession>A0AA40EJD2</accession>
<dbReference type="InterPro" id="IPR001199">
    <property type="entry name" value="Cyt_B5-like_heme/steroid-bd"/>
</dbReference>
<dbReference type="GO" id="GO:0012505">
    <property type="term" value="C:endomembrane system"/>
    <property type="evidence" value="ECO:0007669"/>
    <property type="project" value="TreeGrafter"/>
</dbReference>
<evidence type="ECO:0000256" key="2">
    <source>
        <dbReference type="SAM" id="MobiDB-lite"/>
    </source>
</evidence>
<dbReference type="AlphaFoldDB" id="A0AA40EJD2"/>
<evidence type="ECO:0000256" key="3">
    <source>
        <dbReference type="SAM" id="Phobius"/>
    </source>
</evidence>
<organism evidence="5 6">
    <name type="scientific">Schizothecium vesticola</name>
    <dbReference type="NCBI Taxonomy" id="314040"/>
    <lineage>
        <taxon>Eukaryota</taxon>
        <taxon>Fungi</taxon>
        <taxon>Dikarya</taxon>
        <taxon>Ascomycota</taxon>
        <taxon>Pezizomycotina</taxon>
        <taxon>Sordariomycetes</taxon>
        <taxon>Sordariomycetidae</taxon>
        <taxon>Sordariales</taxon>
        <taxon>Schizotheciaceae</taxon>
        <taxon>Schizothecium</taxon>
    </lineage>
</organism>
<dbReference type="SUPFAM" id="SSF55856">
    <property type="entry name" value="Cytochrome b5-like heme/steroid binding domain"/>
    <property type="match status" value="1"/>
</dbReference>
<evidence type="ECO:0000313" key="5">
    <source>
        <dbReference type="EMBL" id="KAK0740418.1"/>
    </source>
</evidence>
<dbReference type="PANTHER" id="PTHR10281">
    <property type="entry name" value="MEMBRANE-ASSOCIATED PROGESTERONE RECEPTOR COMPONENT-RELATED"/>
    <property type="match status" value="1"/>
</dbReference>
<reference evidence="5" key="1">
    <citation type="submission" date="2023-06" db="EMBL/GenBank/DDBJ databases">
        <title>Genome-scale phylogeny and comparative genomics of the fungal order Sordariales.</title>
        <authorList>
            <consortium name="Lawrence Berkeley National Laboratory"/>
            <person name="Hensen N."/>
            <person name="Bonometti L."/>
            <person name="Westerberg I."/>
            <person name="Brannstrom I.O."/>
            <person name="Guillou S."/>
            <person name="Cros-Aarteil S."/>
            <person name="Calhoun S."/>
            <person name="Haridas S."/>
            <person name="Kuo A."/>
            <person name="Mondo S."/>
            <person name="Pangilinan J."/>
            <person name="Riley R."/>
            <person name="LaButti K."/>
            <person name="Andreopoulos B."/>
            <person name="Lipzen A."/>
            <person name="Chen C."/>
            <person name="Yanf M."/>
            <person name="Daum C."/>
            <person name="Ng V."/>
            <person name="Clum A."/>
            <person name="Steindorff A."/>
            <person name="Ohm R."/>
            <person name="Martin F."/>
            <person name="Silar P."/>
            <person name="Natvig D."/>
            <person name="Lalanne C."/>
            <person name="Gautier V."/>
            <person name="Ament-velasquez S.L."/>
            <person name="Kruys A."/>
            <person name="Hutchinson M.I."/>
            <person name="Powell A.J."/>
            <person name="Barry K."/>
            <person name="Miller A.N."/>
            <person name="Grigoriev I.V."/>
            <person name="Debuchy R."/>
            <person name="Gladieux P."/>
            <person name="Thoren M.H."/>
            <person name="Johannesson H."/>
        </authorList>
    </citation>
    <scope>NUCLEOTIDE SEQUENCE</scope>
    <source>
        <strain evidence="5">SMH3187-1</strain>
    </source>
</reference>
<feature type="domain" description="Cytochrome b5 heme-binding" evidence="4">
    <location>
        <begin position="108"/>
        <end position="193"/>
    </location>
</feature>
<gene>
    <name evidence="5" type="ORF">B0T18DRAFT_331915</name>
</gene>
<evidence type="ECO:0000256" key="1">
    <source>
        <dbReference type="ARBA" id="ARBA00038357"/>
    </source>
</evidence>
<comment type="caution">
    <text evidence="5">The sequence shown here is derived from an EMBL/GenBank/DDBJ whole genome shotgun (WGS) entry which is preliminary data.</text>
</comment>
<dbReference type="PANTHER" id="PTHR10281:SF76">
    <property type="entry name" value="CALCUTTA CUP-RELATED"/>
    <property type="match status" value="1"/>
</dbReference>
<comment type="similarity">
    <text evidence="1">Belongs to the cytochrome b5 family. MAPR subfamily.</text>
</comment>
<keyword evidence="3" id="KW-0812">Transmembrane</keyword>
<evidence type="ECO:0000259" key="4">
    <source>
        <dbReference type="SMART" id="SM01117"/>
    </source>
</evidence>
<evidence type="ECO:0000313" key="6">
    <source>
        <dbReference type="Proteomes" id="UP001172155"/>
    </source>
</evidence>
<dbReference type="EMBL" id="JAUKUD010000006">
    <property type="protein sequence ID" value="KAK0740418.1"/>
    <property type="molecule type" value="Genomic_DNA"/>
</dbReference>
<dbReference type="FunFam" id="3.10.120.10:FF:000018">
    <property type="entry name" value="Heme/steroid binding domain protein, putative"/>
    <property type="match status" value="1"/>
</dbReference>
<keyword evidence="3" id="KW-1133">Transmembrane helix</keyword>
<feature type="region of interest" description="Disordered" evidence="2">
    <location>
        <begin position="1"/>
        <end position="46"/>
    </location>
</feature>
<keyword evidence="6" id="KW-1185">Reference proteome</keyword>
<protein>
    <recommendedName>
        <fullName evidence="4">Cytochrome b5 heme-binding domain-containing protein</fullName>
    </recommendedName>
</protein>
<feature type="compositionally biased region" description="Acidic residues" evidence="2">
    <location>
        <begin position="25"/>
        <end position="34"/>
    </location>
</feature>
<feature type="transmembrane region" description="Helical" evidence="3">
    <location>
        <begin position="54"/>
        <end position="76"/>
    </location>
</feature>